<dbReference type="Pfam" id="PF24318">
    <property type="entry name" value="DUF7490"/>
    <property type="match status" value="2"/>
</dbReference>
<protein>
    <submittedName>
        <fullName evidence="3">Uncharacterized protein conserved in archaea</fullName>
    </submittedName>
</protein>
<keyword evidence="4" id="KW-1185">Reference proteome</keyword>
<evidence type="ECO:0000313" key="4">
    <source>
        <dbReference type="Proteomes" id="UP000013307"/>
    </source>
</evidence>
<gene>
    <name evidence="3" type="ORF">Asulf_00836</name>
</gene>
<dbReference type="KEGG" id="ast:Asulf_00836"/>
<dbReference type="AlphaFoldDB" id="N0BKV7"/>
<feature type="domain" description="DUF7490" evidence="2">
    <location>
        <begin position="39"/>
        <end position="142"/>
    </location>
</feature>
<proteinExistence type="predicted"/>
<dbReference type="EMBL" id="CP005290">
    <property type="protein sequence ID" value="AGK60845.1"/>
    <property type="molecule type" value="Genomic_DNA"/>
</dbReference>
<dbReference type="OrthoDB" id="50312at2157"/>
<evidence type="ECO:0000259" key="2">
    <source>
        <dbReference type="Pfam" id="PF24318"/>
    </source>
</evidence>
<accession>N0BKV7</accession>
<evidence type="ECO:0000313" key="3">
    <source>
        <dbReference type="EMBL" id="AGK60845.1"/>
    </source>
</evidence>
<dbReference type="HOGENOM" id="CLU_876030_0_0_2"/>
<feature type="transmembrane region" description="Helical" evidence="1">
    <location>
        <begin position="305"/>
        <end position="325"/>
    </location>
</feature>
<sequence length="328" mass="37472">MNGKVVAAIIAIILLLAFILPLFVEDIFKEEKVYRREYLEIKNIDVKAEKINDSHAEMKFLISLYRSESVKNASLVVGVYDMKTSILLKRIWAKIPEKGEEGLSEVNVTIALEKDRSYNIRFELRKDNKLLAVRGMSLSGLETLVPKSKELKMTLKDVDFEVAGVDNRMAIIKARFYIETLENYDDVTFHIKAIQHESNVLANESWIEMQKVSKGKTLLVETVFSVPKDYNYIVKLEVWRNGTMLKTWSKGLNLAPTRAVPEDVKEEKVKFEITEFIKPTPHPTPMPTPTPMEERYPVPAAPDKAMPGFEVVSAILAGGVILWMVRRR</sequence>
<feature type="domain" description="DUF7490" evidence="2">
    <location>
        <begin position="154"/>
        <end position="249"/>
    </location>
</feature>
<evidence type="ECO:0000256" key="1">
    <source>
        <dbReference type="SAM" id="Phobius"/>
    </source>
</evidence>
<dbReference type="Proteomes" id="UP000013307">
    <property type="component" value="Chromosome"/>
</dbReference>
<dbReference type="RefSeq" id="WP_015590443.1">
    <property type="nucleotide sequence ID" value="NC_021169.1"/>
</dbReference>
<name>N0BKV7_9EURY</name>
<keyword evidence="1" id="KW-1133">Transmembrane helix</keyword>
<keyword evidence="1" id="KW-0812">Transmembrane</keyword>
<organism evidence="3 4">
    <name type="scientific">Archaeoglobus sulfaticallidus PM70-1</name>
    <dbReference type="NCBI Taxonomy" id="387631"/>
    <lineage>
        <taxon>Archaea</taxon>
        <taxon>Methanobacteriati</taxon>
        <taxon>Methanobacteriota</taxon>
        <taxon>Archaeoglobi</taxon>
        <taxon>Archaeoglobales</taxon>
        <taxon>Archaeoglobaceae</taxon>
        <taxon>Archaeoglobus</taxon>
    </lineage>
</organism>
<keyword evidence="1" id="KW-0472">Membrane</keyword>
<dbReference type="eggNOG" id="arCOG04478">
    <property type="taxonomic scope" value="Archaea"/>
</dbReference>
<dbReference type="InterPro" id="IPR055913">
    <property type="entry name" value="DUF7490"/>
</dbReference>
<reference evidence="3 4" key="1">
    <citation type="journal article" date="2013" name="Genome Announc.">
        <title>Complete Genome Sequence of the Thermophilic and Facultatively Chemolithoautotrophic Sulfate Reducer Archaeoglobus sulfaticallidus Strain PM70-1T.</title>
        <authorList>
            <person name="Stokke R."/>
            <person name="Hocking W.P."/>
            <person name="Steinsbu B.O."/>
            <person name="Steen I.H."/>
        </authorList>
    </citation>
    <scope>NUCLEOTIDE SEQUENCE [LARGE SCALE GENOMIC DNA]</scope>
    <source>
        <strain evidence="3">PM70-1</strain>
    </source>
</reference>
<dbReference type="GeneID" id="15392477"/>